<dbReference type="GeneID" id="41602094"/>
<dbReference type="InterPro" id="IPR016181">
    <property type="entry name" value="Acyl_CoA_acyltransferase"/>
</dbReference>
<dbReference type="HOGENOM" id="CLU_013985_11_2_2"/>
<dbReference type="EMBL" id="CP009502">
    <property type="protein sequence ID" value="AKB15104.1"/>
    <property type="molecule type" value="Genomic_DNA"/>
</dbReference>
<name>A0A0E3HA23_METTE</name>
<dbReference type="AlphaFoldDB" id="A0A0E3HA23"/>
<protein>
    <submittedName>
        <fullName evidence="3">Acetyltransferase (GNAT) family protein</fullName>
    </submittedName>
</protein>
<dbReference type="PANTHER" id="PTHR13947">
    <property type="entry name" value="GNAT FAMILY N-ACETYLTRANSFERASE"/>
    <property type="match status" value="1"/>
</dbReference>
<organism evidence="3 4">
    <name type="scientific">Methanosarcina thermophila CHTI-55</name>
    <dbReference type="NCBI Taxonomy" id="1434121"/>
    <lineage>
        <taxon>Archaea</taxon>
        <taxon>Methanobacteriati</taxon>
        <taxon>Methanobacteriota</taxon>
        <taxon>Stenosarchaea group</taxon>
        <taxon>Methanomicrobia</taxon>
        <taxon>Methanosarcinales</taxon>
        <taxon>Methanosarcinaceae</taxon>
        <taxon>Methanosarcina</taxon>
    </lineage>
</organism>
<dbReference type="Pfam" id="PF00583">
    <property type="entry name" value="Acetyltransf_1"/>
    <property type="match status" value="1"/>
</dbReference>
<feature type="domain" description="N-acetyltransferase" evidence="2">
    <location>
        <begin position="1"/>
        <end position="146"/>
    </location>
</feature>
<evidence type="ECO:0000256" key="1">
    <source>
        <dbReference type="ARBA" id="ARBA00022679"/>
    </source>
</evidence>
<evidence type="ECO:0000259" key="2">
    <source>
        <dbReference type="PROSITE" id="PS51186"/>
    </source>
</evidence>
<evidence type="ECO:0000313" key="4">
    <source>
        <dbReference type="Proteomes" id="UP000056925"/>
    </source>
</evidence>
<dbReference type="CDD" id="cd04301">
    <property type="entry name" value="NAT_SF"/>
    <property type="match status" value="1"/>
</dbReference>
<dbReference type="SUPFAM" id="SSF55729">
    <property type="entry name" value="Acyl-CoA N-acyltransferases (Nat)"/>
    <property type="match status" value="1"/>
</dbReference>
<dbReference type="Proteomes" id="UP000056925">
    <property type="component" value="Chromosome"/>
</dbReference>
<dbReference type="RefSeq" id="WP_148704374.1">
    <property type="nucleotide sequence ID" value="NZ_CP009502.1"/>
</dbReference>
<dbReference type="Gene3D" id="3.40.630.30">
    <property type="match status" value="1"/>
</dbReference>
<dbReference type="PATRIC" id="fig|1434121.4.peg.995"/>
<evidence type="ECO:0000313" key="3">
    <source>
        <dbReference type="EMBL" id="AKB15104.1"/>
    </source>
</evidence>
<keyword evidence="1 3" id="KW-0808">Transferase</keyword>
<sequence length="152" mass="17610">MIIQRYEDSRKEEVREVVLEVLKEHGFEPDRLKDADLNDINGYYFGSGGTFFVGIVDDKVIGTAGVRKLDEDWCEIRRIYLKKAFRSKGNGKKLFRTALDFAEKNCSAVVLKTDSSLTKAIDMYLKHGFTFQKEETGYLYFEKKFDQKPKIA</sequence>
<reference evidence="3 4" key="1">
    <citation type="submission" date="2014-07" db="EMBL/GenBank/DDBJ databases">
        <title>Methanogenic archaea and the global carbon cycle.</title>
        <authorList>
            <person name="Henriksen J.R."/>
            <person name="Luke J."/>
            <person name="Reinhart S."/>
            <person name="Benedict M.N."/>
            <person name="Youngblut N.D."/>
            <person name="Metcalf M.E."/>
            <person name="Whitaker R.J."/>
            <person name="Metcalf W.W."/>
        </authorList>
    </citation>
    <scope>NUCLEOTIDE SEQUENCE [LARGE SCALE GENOMIC DNA]</scope>
    <source>
        <strain evidence="3 4">CHTI-55</strain>
    </source>
</reference>
<dbReference type="PANTHER" id="PTHR13947:SF37">
    <property type="entry name" value="LD18367P"/>
    <property type="match status" value="1"/>
</dbReference>
<accession>A0A0E3HA23</accession>
<dbReference type="GO" id="GO:0008080">
    <property type="term" value="F:N-acetyltransferase activity"/>
    <property type="evidence" value="ECO:0007669"/>
    <property type="project" value="InterPro"/>
</dbReference>
<dbReference type="InterPro" id="IPR050769">
    <property type="entry name" value="NAT_camello-type"/>
</dbReference>
<dbReference type="InterPro" id="IPR000182">
    <property type="entry name" value="GNAT_dom"/>
</dbReference>
<gene>
    <name evidence="3" type="ORF">MSTHC_0786</name>
</gene>
<proteinExistence type="predicted"/>
<dbReference type="KEGG" id="mthe:MSTHC_0786"/>
<dbReference type="PROSITE" id="PS51186">
    <property type="entry name" value="GNAT"/>
    <property type="match status" value="1"/>
</dbReference>